<evidence type="ECO:0000256" key="5">
    <source>
        <dbReference type="ARBA" id="ARBA00023027"/>
    </source>
</evidence>
<protein>
    <submittedName>
        <fullName evidence="7">NAD(P)/FAD-dependent oxidoreductase</fullName>
    </submittedName>
</protein>
<keyword evidence="5" id="KW-0520">NAD</keyword>
<gene>
    <name evidence="7" type="ORF">H9814_07060</name>
</gene>
<sequence length="500" mass="56358">MDRKKVIIIGSGLGGLSSGVVLAKNGYRVTVLEQNVWPGGCLQCFSRHGVKFETGMHFIGSADEGQILNRMMRYLEIADRMELSRLNPERYNVVCLQGQRFDFANGREAFIERLAADFPDQKDNLARYCRLVESISAASSLHTLKYGQTDDAVTAEYQLRSVNEVVEGLITDPLLQKVLVGDLPLYAAVRDKTPFSVHAFIRDFYGQSAFRFVGGSDALVRALMEVLSRHGGEVRTRSKVTRIVCDTTHATGVEVDGGEYLLADYVISATHPMRTMEMLGDTHLIRPAFRKRINAIPQTVGGFSVYLHFKGNRVPYMNYNFFGYETDTPWGCEQYDNETWPKGYLYMHVCDREGQSFARSGVILTYMRMEELAAWNDTIVGHRGADYEDFVFGRARRLIRSLDRQFPGIKDCIEHYYVSTPLTYRDYTGTQGGSLYGIARDINLGSAGRVPHKTRIPNVFMTGQNVNSHGMLGVIVGTMMTCGEFLTPKYIYEQILEANK</sequence>
<organism evidence="7 8">
    <name type="scientific">Candidatus Bacteroides merdigallinarum</name>
    <dbReference type="NCBI Taxonomy" id="2838473"/>
    <lineage>
        <taxon>Bacteria</taxon>
        <taxon>Pseudomonadati</taxon>
        <taxon>Bacteroidota</taxon>
        <taxon>Bacteroidia</taxon>
        <taxon>Bacteroidales</taxon>
        <taxon>Bacteroidaceae</taxon>
        <taxon>Bacteroides</taxon>
    </lineage>
</organism>
<dbReference type="InterPro" id="IPR036188">
    <property type="entry name" value="FAD/NAD-bd_sf"/>
</dbReference>
<accession>A0A9D2E9K3</accession>
<dbReference type="Proteomes" id="UP000824028">
    <property type="component" value="Unassembled WGS sequence"/>
</dbReference>
<evidence type="ECO:0000256" key="2">
    <source>
        <dbReference type="ARBA" id="ARBA00022729"/>
    </source>
</evidence>
<evidence type="ECO:0000256" key="3">
    <source>
        <dbReference type="ARBA" id="ARBA00022827"/>
    </source>
</evidence>
<feature type="domain" description="Amine oxidase" evidence="6">
    <location>
        <begin position="13"/>
        <end position="310"/>
    </location>
</feature>
<evidence type="ECO:0000256" key="4">
    <source>
        <dbReference type="ARBA" id="ARBA00022857"/>
    </source>
</evidence>
<dbReference type="InterPro" id="IPR052206">
    <property type="entry name" value="Retinol_saturase"/>
</dbReference>
<keyword evidence="4" id="KW-0521">NADP</keyword>
<evidence type="ECO:0000313" key="7">
    <source>
        <dbReference type="EMBL" id="HIZ33280.1"/>
    </source>
</evidence>
<dbReference type="Gene3D" id="3.50.50.60">
    <property type="entry name" value="FAD/NAD(P)-binding domain"/>
    <property type="match status" value="2"/>
</dbReference>
<keyword evidence="1" id="KW-0285">Flavoprotein</keyword>
<reference evidence="7" key="2">
    <citation type="submission" date="2021-04" db="EMBL/GenBank/DDBJ databases">
        <authorList>
            <person name="Gilroy R."/>
        </authorList>
    </citation>
    <scope>NUCLEOTIDE SEQUENCE</scope>
    <source>
        <strain evidence="7">ChiHjej9B8-1298</strain>
    </source>
</reference>
<keyword evidence="3" id="KW-0274">FAD</keyword>
<evidence type="ECO:0000313" key="8">
    <source>
        <dbReference type="Proteomes" id="UP000824028"/>
    </source>
</evidence>
<dbReference type="PANTHER" id="PTHR46091:SF3">
    <property type="entry name" value="AMINE OXIDASE DOMAIN-CONTAINING PROTEIN"/>
    <property type="match status" value="1"/>
</dbReference>
<dbReference type="GO" id="GO:0016491">
    <property type="term" value="F:oxidoreductase activity"/>
    <property type="evidence" value="ECO:0007669"/>
    <property type="project" value="InterPro"/>
</dbReference>
<keyword evidence="2" id="KW-0732">Signal</keyword>
<dbReference type="PANTHER" id="PTHR46091">
    <property type="entry name" value="BLR7054 PROTEIN"/>
    <property type="match status" value="1"/>
</dbReference>
<dbReference type="InterPro" id="IPR002937">
    <property type="entry name" value="Amino_oxidase"/>
</dbReference>
<dbReference type="EMBL" id="DXBX01000055">
    <property type="protein sequence ID" value="HIZ33280.1"/>
    <property type="molecule type" value="Genomic_DNA"/>
</dbReference>
<reference evidence="7" key="1">
    <citation type="journal article" date="2021" name="PeerJ">
        <title>Extensive microbial diversity within the chicken gut microbiome revealed by metagenomics and culture.</title>
        <authorList>
            <person name="Gilroy R."/>
            <person name="Ravi A."/>
            <person name="Getino M."/>
            <person name="Pursley I."/>
            <person name="Horton D.L."/>
            <person name="Alikhan N.F."/>
            <person name="Baker D."/>
            <person name="Gharbi K."/>
            <person name="Hall N."/>
            <person name="Watson M."/>
            <person name="Adriaenssens E.M."/>
            <person name="Foster-Nyarko E."/>
            <person name="Jarju S."/>
            <person name="Secka A."/>
            <person name="Antonio M."/>
            <person name="Oren A."/>
            <person name="Chaudhuri R.R."/>
            <person name="La Ragione R."/>
            <person name="Hildebrand F."/>
            <person name="Pallen M.J."/>
        </authorList>
    </citation>
    <scope>NUCLEOTIDE SEQUENCE</scope>
    <source>
        <strain evidence="7">ChiHjej9B8-1298</strain>
    </source>
</reference>
<dbReference type="SUPFAM" id="SSF51905">
    <property type="entry name" value="FAD/NAD(P)-binding domain"/>
    <property type="match status" value="1"/>
</dbReference>
<evidence type="ECO:0000256" key="1">
    <source>
        <dbReference type="ARBA" id="ARBA00022630"/>
    </source>
</evidence>
<comment type="caution">
    <text evidence="7">The sequence shown here is derived from an EMBL/GenBank/DDBJ whole genome shotgun (WGS) entry which is preliminary data.</text>
</comment>
<dbReference type="Pfam" id="PF01593">
    <property type="entry name" value="Amino_oxidase"/>
    <property type="match status" value="1"/>
</dbReference>
<evidence type="ECO:0000259" key="6">
    <source>
        <dbReference type="Pfam" id="PF01593"/>
    </source>
</evidence>
<dbReference type="AlphaFoldDB" id="A0A9D2E9K3"/>
<proteinExistence type="predicted"/>
<name>A0A9D2E9K3_9BACE</name>